<feature type="transmembrane region" description="Helical" evidence="1">
    <location>
        <begin position="48"/>
        <end position="73"/>
    </location>
</feature>
<dbReference type="RefSeq" id="WP_188393396.1">
    <property type="nucleotide sequence ID" value="NZ_BMEV01000104.1"/>
</dbReference>
<feature type="transmembrane region" description="Helical" evidence="1">
    <location>
        <begin position="146"/>
        <end position="172"/>
    </location>
</feature>
<gene>
    <name evidence="2" type="ORF">GCM10010978_32020</name>
</gene>
<reference evidence="2" key="1">
    <citation type="journal article" date="2014" name="Int. J. Syst. Evol. Microbiol.">
        <title>Complete genome sequence of Corynebacterium casei LMG S-19264T (=DSM 44701T), isolated from a smear-ripened cheese.</title>
        <authorList>
            <consortium name="US DOE Joint Genome Institute (JGI-PGF)"/>
            <person name="Walter F."/>
            <person name="Albersmeier A."/>
            <person name="Kalinowski J."/>
            <person name="Ruckert C."/>
        </authorList>
    </citation>
    <scope>NUCLEOTIDE SEQUENCE</scope>
    <source>
        <strain evidence="2">CGMCC 1.12360</strain>
    </source>
</reference>
<organism evidence="2 3">
    <name type="scientific">Compostibacillus humi</name>
    <dbReference type="NCBI Taxonomy" id="1245525"/>
    <lineage>
        <taxon>Bacteria</taxon>
        <taxon>Bacillati</taxon>
        <taxon>Bacillota</taxon>
        <taxon>Bacilli</taxon>
        <taxon>Bacillales</taxon>
        <taxon>Bacillaceae</taxon>
        <taxon>Compostibacillus</taxon>
    </lineage>
</organism>
<evidence type="ECO:0000256" key="1">
    <source>
        <dbReference type="SAM" id="Phobius"/>
    </source>
</evidence>
<dbReference type="AlphaFoldDB" id="A0A8J2TUV2"/>
<feature type="transmembrane region" description="Helical" evidence="1">
    <location>
        <begin position="111"/>
        <end position="134"/>
    </location>
</feature>
<dbReference type="EMBL" id="BMEV01000104">
    <property type="protein sequence ID" value="GFZ90698.1"/>
    <property type="molecule type" value="Genomic_DNA"/>
</dbReference>
<keyword evidence="1" id="KW-0812">Transmembrane</keyword>
<evidence type="ECO:0000313" key="3">
    <source>
        <dbReference type="Proteomes" id="UP000602050"/>
    </source>
</evidence>
<protein>
    <submittedName>
        <fullName evidence="2">Uncharacterized protein</fullName>
    </submittedName>
</protein>
<keyword evidence="1" id="KW-1133">Transmembrane helix</keyword>
<dbReference type="Proteomes" id="UP000602050">
    <property type="component" value="Unassembled WGS sequence"/>
</dbReference>
<feature type="transmembrane region" description="Helical" evidence="1">
    <location>
        <begin position="79"/>
        <end position="99"/>
    </location>
</feature>
<sequence length="174" mass="19635">MTFSLFVLLGTLVVIMLLIFKQAIAAFISEKNPLVTRLKEYRRFHNPWIAGLFLFGINAFLFFSTVILLYLLLILIIPYVHLFVMLLSVIGSIYVWIAFNKAWSGTKQGRLKMAFIGSSFYILMCGICICRFILLEPSYPGEDIFMAAFGLMIGIFVTTVAAVTCILFAGFAEK</sequence>
<reference evidence="2" key="2">
    <citation type="submission" date="2020-09" db="EMBL/GenBank/DDBJ databases">
        <authorList>
            <person name="Sun Q."/>
            <person name="Zhou Y."/>
        </authorList>
    </citation>
    <scope>NUCLEOTIDE SEQUENCE</scope>
    <source>
        <strain evidence="2">CGMCC 1.12360</strain>
    </source>
</reference>
<feature type="transmembrane region" description="Helical" evidence="1">
    <location>
        <begin position="6"/>
        <end position="28"/>
    </location>
</feature>
<comment type="caution">
    <text evidence="2">The sequence shown here is derived from an EMBL/GenBank/DDBJ whole genome shotgun (WGS) entry which is preliminary data.</text>
</comment>
<keyword evidence="1" id="KW-0472">Membrane</keyword>
<evidence type="ECO:0000313" key="2">
    <source>
        <dbReference type="EMBL" id="GFZ90698.1"/>
    </source>
</evidence>
<keyword evidence="3" id="KW-1185">Reference proteome</keyword>
<proteinExistence type="predicted"/>
<name>A0A8J2TUV2_9BACI</name>
<accession>A0A8J2TUV2</accession>